<dbReference type="RefSeq" id="WP_053923089.1">
    <property type="nucleotide sequence ID" value="NZ_LGKG01000057.1"/>
</dbReference>
<keyword evidence="3" id="KW-1185">Reference proteome</keyword>
<organism evidence="2 3">
    <name type="scientific">Streptomyces chattanoogensis</name>
    <dbReference type="NCBI Taxonomy" id="66876"/>
    <lineage>
        <taxon>Bacteria</taxon>
        <taxon>Bacillati</taxon>
        <taxon>Actinomycetota</taxon>
        <taxon>Actinomycetes</taxon>
        <taxon>Kitasatosporales</taxon>
        <taxon>Streptomycetaceae</taxon>
        <taxon>Streptomyces</taxon>
    </lineage>
</organism>
<protein>
    <recommendedName>
        <fullName evidence="1">VWFA domain-containing protein</fullName>
    </recommendedName>
</protein>
<dbReference type="SUPFAM" id="SSF53300">
    <property type="entry name" value="vWA-like"/>
    <property type="match status" value="1"/>
</dbReference>
<comment type="caution">
    <text evidence="2">The sequence shown here is derived from an EMBL/GenBank/DDBJ whole genome shotgun (WGS) entry which is preliminary data.</text>
</comment>
<dbReference type="Gene3D" id="3.40.50.410">
    <property type="entry name" value="von Willebrand factor, type A domain"/>
    <property type="match status" value="1"/>
</dbReference>
<evidence type="ECO:0000259" key="1">
    <source>
        <dbReference type="PROSITE" id="PS50234"/>
    </source>
</evidence>
<reference evidence="3" key="1">
    <citation type="submission" date="2015-07" db="EMBL/GenBank/DDBJ databases">
        <authorList>
            <person name="Ju K.-S."/>
            <person name="Doroghazi J.R."/>
            <person name="Metcalf W.W."/>
        </authorList>
    </citation>
    <scope>NUCLEOTIDE SEQUENCE [LARGE SCALE GENOMIC DNA]</scope>
    <source>
        <strain evidence="3">NRRL ISP-5002</strain>
    </source>
</reference>
<name>A0A0N0H263_9ACTN</name>
<dbReference type="AlphaFoldDB" id="A0A0N0H263"/>
<evidence type="ECO:0000313" key="2">
    <source>
        <dbReference type="EMBL" id="KPC65079.1"/>
    </source>
</evidence>
<gene>
    <name evidence="2" type="ORF">ADL29_08485</name>
</gene>
<feature type="domain" description="VWFA" evidence="1">
    <location>
        <begin position="17"/>
        <end position="204"/>
    </location>
</feature>
<dbReference type="Proteomes" id="UP000037982">
    <property type="component" value="Unassembled WGS sequence"/>
</dbReference>
<accession>A0A0N0H263</accession>
<dbReference type="InterPro" id="IPR036465">
    <property type="entry name" value="vWFA_dom_sf"/>
</dbReference>
<dbReference type="PATRIC" id="fig|66876.3.peg.1859"/>
<evidence type="ECO:0000313" key="3">
    <source>
        <dbReference type="Proteomes" id="UP000037982"/>
    </source>
</evidence>
<proteinExistence type="predicted"/>
<sequence>MTENPSSGTAYKRKALPAYLVLDTSGSMEPYEALLNKTLLSIYDTLYVSPQVSEFVHLSVLSFSTMPHVVTPMTDIEDLESLPSVTCSGLTNFGPMFHLLRGRIESDLLMLRDAGSQVVRPVVFLLTDGIPTDEPDDAWLADYQELRDPAWKPRPQFITYGFGQASEAVLKRISTAAAYLAEDASEEATAAALTGALTSMLNSLVASAKSRRLEIPQAVKGYRSVPLDDVEF</sequence>
<dbReference type="Pfam" id="PF00092">
    <property type="entry name" value="VWA"/>
    <property type="match status" value="1"/>
</dbReference>
<dbReference type="EMBL" id="LGKG01000057">
    <property type="protein sequence ID" value="KPC65079.1"/>
    <property type="molecule type" value="Genomic_DNA"/>
</dbReference>
<dbReference type="PROSITE" id="PS50234">
    <property type="entry name" value="VWFA"/>
    <property type="match status" value="1"/>
</dbReference>
<dbReference type="SMART" id="SM00327">
    <property type="entry name" value="VWA"/>
    <property type="match status" value="1"/>
</dbReference>
<dbReference type="InterPro" id="IPR002035">
    <property type="entry name" value="VWF_A"/>
</dbReference>